<dbReference type="AlphaFoldDB" id="A0AB39S6Q5"/>
<dbReference type="RefSeq" id="WP_369260093.1">
    <property type="nucleotide sequence ID" value="NZ_CP163440.1"/>
</dbReference>
<evidence type="ECO:0000256" key="2">
    <source>
        <dbReference type="ARBA" id="ARBA00023002"/>
    </source>
</evidence>
<comment type="similarity">
    <text evidence="1">Belongs to the short-chain dehydrogenases/reductases (SDR) family.</text>
</comment>
<proteinExistence type="inferred from homology"/>
<dbReference type="PROSITE" id="PS00061">
    <property type="entry name" value="ADH_SHORT"/>
    <property type="match status" value="1"/>
</dbReference>
<dbReference type="InterPro" id="IPR057326">
    <property type="entry name" value="KR_dom"/>
</dbReference>
<dbReference type="GO" id="GO:0047936">
    <property type="term" value="F:glucose 1-dehydrogenase [NAD(P)+] activity"/>
    <property type="evidence" value="ECO:0007669"/>
    <property type="project" value="UniProtKB-EC"/>
</dbReference>
<reference evidence="4" key="1">
    <citation type="submission" date="2024-07" db="EMBL/GenBank/DDBJ databases">
        <authorList>
            <person name="Yu S.T."/>
        </authorList>
    </citation>
    <scope>NUCLEOTIDE SEQUENCE</scope>
    <source>
        <strain evidence="4">R35</strain>
    </source>
</reference>
<dbReference type="PANTHER" id="PTHR42760">
    <property type="entry name" value="SHORT-CHAIN DEHYDROGENASES/REDUCTASES FAMILY MEMBER"/>
    <property type="match status" value="1"/>
</dbReference>
<dbReference type="SMART" id="SM00822">
    <property type="entry name" value="PKS_KR"/>
    <property type="match status" value="1"/>
</dbReference>
<dbReference type="InterPro" id="IPR002347">
    <property type="entry name" value="SDR_fam"/>
</dbReference>
<dbReference type="PANTHER" id="PTHR42760:SF133">
    <property type="entry name" value="3-OXOACYL-[ACYL-CARRIER-PROTEIN] REDUCTASE"/>
    <property type="match status" value="1"/>
</dbReference>
<dbReference type="NCBIfam" id="NF005559">
    <property type="entry name" value="PRK07231.1"/>
    <property type="match status" value="1"/>
</dbReference>
<evidence type="ECO:0000313" key="4">
    <source>
        <dbReference type="EMBL" id="XDQ63238.1"/>
    </source>
</evidence>
<evidence type="ECO:0000259" key="3">
    <source>
        <dbReference type="SMART" id="SM00822"/>
    </source>
</evidence>
<dbReference type="EMBL" id="CP163440">
    <property type="protein sequence ID" value="XDQ63238.1"/>
    <property type="molecule type" value="Genomic_DNA"/>
</dbReference>
<sequence>MSNDLTGRTVLISGGARGIGAEIARTAVAAGANVVLGDVLAEEGQALAGELGDAARFIRLDVTDETAWQRAAAFARTEFGGIEGLVNNAGIATGQLLETETVDHFRQVLDVNLTGVFIGMKTVIPVMRDNGGGSIVNISSMAGLTAVATTSSYGASKWGVRGLTKVAAVELGTAKVRVNSVHPGMTYTPMTANIGIQQGDGRFPNSPMGRVGETHEIAKAVVFLLSDDSAYVTGAELAVDGGWSAGPTIKYVTGQ</sequence>
<dbReference type="InterPro" id="IPR036291">
    <property type="entry name" value="NAD(P)-bd_dom_sf"/>
</dbReference>
<dbReference type="PRINTS" id="PR00081">
    <property type="entry name" value="GDHRDH"/>
</dbReference>
<protein>
    <submittedName>
        <fullName evidence="4">Glucose 1-dehydrogenase</fullName>
        <ecNumber evidence="4">1.1.1.47</ecNumber>
    </submittedName>
</protein>
<dbReference type="Gene3D" id="3.40.50.720">
    <property type="entry name" value="NAD(P)-binding Rossmann-like Domain"/>
    <property type="match status" value="1"/>
</dbReference>
<keyword evidence="2 4" id="KW-0560">Oxidoreductase</keyword>
<dbReference type="InterPro" id="IPR020904">
    <property type="entry name" value="Sc_DH/Rdtase_CS"/>
</dbReference>
<dbReference type="PRINTS" id="PR00080">
    <property type="entry name" value="SDRFAMILY"/>
</dbReference>
<dbReference type="EC" id="1.1.1.47" evidence="4"/>
<dbReference type="Pfam" id="PF13561">
    <property type="entry name" value="adh_short_C2"/>
    <property type="match status" value="1"/>
</dbReference>
<organism evidence="4">
    <name type="scientific">Streptomyces sp. R35</name>
    <dbReference type="NCBI Taxonomy" id="3238630"/>
    <lineage>
        <taxon>Bacteria</taxon>
        <taxon>Bacillati</taxon>
        <taxon>Actinomycetota</taxon>
        <taxon>Actinomycetes</taxon>
        <taxon>Kitasatosporales</taxon>
        <taxon>Streptomycetaceae</taxon>
        <taxon>Streptomyces</taxon>
    </lineage>
</organism>
<evidence type="ECO:0000256" key="1">
    <source>
        <dbReference type="ARBA" id="ARBA00006484"/>
    </source>
</evidence>
<accession>A0AB39S6Q5</accession>
<gene>
    <name evidence="4" type="ORF">AB5J50_21780</name>
</gene>
<feature type="domain" description="Ketoreductase" evidence="3">
    <location>
        <begin position="8"/>
        <end position="185"/>
    </location>
</feature>
<dbReference type="FunFam" id="3.40.50.720:FF:000084">
    <property type="entry name" value="Short-chain dehydrogenase reductase"/>
    <property type="match status" value="1"/>
</dbReference>
<dbReference type="SUPFAM" id="SSF51735">
    <property type="entry name" value="NAD(P)-binding Rossmann-fold domains"/>
    <property type="match status" value="1"/>
</dbReference>
<name>A0AB39S6Q5_9ACTN</name>